<feature type="transmembrane region" description="Helical" evidence="6">
    <location>
        <begin position="216"/>
        <end position="236"/>
    </location>
</feature>
<feature type="transmembrane region" description="Helical" evidence="6">
    <location>
        <begin position="398"/>
        <end position="419"/>
    </location>
</feature>
<dbReference type="PANTHER" id="PTHR42718">
    <property type="entry name" value="MAJOR FACILITATOR SUPERFAMILY MULTIDRUG TRANSPORTER MFSC"/>
    <property type="match status" value="1"/>
</dbReference>
<feature type="transmembrane region" description="Helical" evidence="6">
    <location>
        <begin position="335"/>
        <end position="355"/>
    </location>
</feature>
<evidence type="ECO:0000313" key="8">
    <source>
        <dbReference type="EMBL" id="KAH3667951.1"/>
    </source>
</evidence>
<dbReference type="PROSITE" id="PS50850">
    <property type="entry name" value="MFS"/>
    <property type="match status" value="1"/>
</dbReference>
<feature type="transmembrane region" description="Helical" evidence="6">
    <location>
        <begin position="181"/>
        <end position="204"/>
    </location>
</feature>
<keyword evidence="9" id="KW-1185">Reference proteome</keyword>
<feature type="transmembrane region" description="Helical" evidence="6">
    <location>
        <begin position="248"/>
        <end position="269"/>
    </location>
</feature>
<sequence length="512" mass="55726">MTVVYLIVKTRENTPTALKNKTAVFFFILLGANLNFLNFGAGFSITSDLEKQFSTDSTTASWVISGYALTVGSFVILFGKLGDIIGLHIIFVAGLAIITVLSLINALIRKEIIALITFRALQGIGGAAILPSAIALTGNYFTGKALNLAINGLLLAFTASMGIGILLGGAFSLTSIGYRSFFYFTFALGLICVIYLTLTIIPVERSEPRKNMKVKNLNFGGAAFLVAGLILIIYGFTTAGLQWSTPKVYVTIPIGVVVVLAVVLFEGLYIGPYKHKHSATKNWKTDIELLFPPQILTIPNFIPFACGLFCTYAAFTGLQNILVQYFEFVQGNSSLMAAVKLLPLTVGLIFGSVVYRPIMAEKIGTRNILVISAFFSLATTVWCSRLDQSSNSFWKYEFAPLFLYGYGTNLFYQVYYNAILSQTPKHLQGSVSGVFQTMCQIGVSIGSAITTTIIGSVSEANASQAAELSPKMRNAFYFCVGCHALEVVLMLFSTNPKPKTEDHEEKKLETEP</sequence>
<reference evidence="8" key="2">
    <citation type="submission" date="2021-01" db="EMBL/GenBank/DDBJ databases">
        <authorList>
            <person name="Schikora-Tamarit M.A."/>
        </authorList>
    </citation>
    <scope>NUCLEOTIDE SEQUENCE</scope>
    <source>
        <strain evidence="8">CBS6075</strain>
    </source>
</reference>
<dbReference type="GeneID" id="70233672"/>
<dbReference type="EMBL" id="JAEUBE010000158">
    <property type="protein sequence ID" value="KAH3667951.1"/>
    <property type="molecule type" value="Genomic_DNA"/>
</dbReference>
<gene>
    <name evidence="8" type="ORF">OGAPHI_001705</name>
</gene>
<dbReference type="OrthoDB" id="440755at2759"/>
<organism evidence="8 9">
    <name type="scientific">Ogataea philodendri</name>
    <dbReference type="NCBI Taxonomy" id="1378263"/>
    <lineage>
        <taxon>Eukaryota</taxon>
        <taxon>Fungi</taxon>
        <taxon>Dikarya</taxon>
        <taxon>Ascomycota</taxon>
        <taxon>Saccharomycotina</taxon>
        <taxon>Pichiomycetes</taxon>
        <taxon>Pichiales</taxon>
        <taxon>Pichiaceae</taxon>
        <taxon>Ogataea</taxon>
    </lineage>
</organism>
<proteinExistence type="predicted"/>
<dbReference type="PANTHER" id="PTHR42718:SF9">
    <property type="entry name" value="MAJOR FACILITATOR SUPERFAMILY MULTIDRUG TRANSPORTER MFSC"/>
    <property type="match status" value="1"/>
</dbReference>
<comment type="caution">
    <text evidence="8">The sequence shown here is derived from an EMBL/GenBank/DDBJ whole genome shotgun (WGS) entry which is preliminary data.</text>
</comment>
<comment type="subcellular location">
    <subcellularLocation>
        <location evidence="1">Membrane</location>
        <topology evidence="1">Multi-pass membrane protein</topology>
    </subcellularLocation>
</comment>
<evidence type="ECO:0000256" key="5">
    <source>
        <dbReference type="ARBA" id="ARBA00023136"/>
    </source>
</evidence>
<evidence type="ECO:0000259" key="7">
    <source>
        <dbReference type="PROSITE" id="PS50850"/>
    </source>
</evidence>
<keyword evidence="5 6" id="KW-0472">Membrane</keyword>
<dbReference type="InterPro" id="IPR020846">
    <property type="entry name" value="MFS_dom"/>
</dbReference>
<reference evidence="8" key="1">
    <citation type="journal article" date="2021" name="Open Biol.">
        <title>Shared evolutionary footprints suggest mitochondrial oxidative damage underlies multiple complex I losses in fungi.</title>
        <authorList>
            <person name="Schikora-Tamarit M.A."/>
            <person name="Marcet-Houben M."/>
            <person name="Nosek J."/>
            <person name="Gabaldon T."/>
        </authorList>
    </citation>
    <scope>NUCLEOTIDE SEQUENCE</scope>
    <source>
        <strain evidence="8">CBS6075</strain>
    </source>
</reference>
<dbReference type="Gene3D" id="1.20.1720.10">
    <property type="entry name" value="Multidrug resistance protein D"/>
    <property type="match status" value="1"/>
</dbReference>
<evidence type="ECO:0000256" key="4">
    <source>
        <dbReference type="ARBA" id="ARBA00022989"/>
    </source>
</evidence>
<feature type="transmembrane region" description="Helical" evidence="6">
    <location>
        <begin position="23"/>
        <end position="47"/>
    </location>
</feature>
<feature type="transmembrane region" description="Helical" evidence="6">
    <location>
        <begin position="59"/>
        <end position="78"/>
    </location>
</feature>
<keyword evidence="4 6" id="KW-1133">Transmembrane helix</keyword>
<dbReference type="AlphaFoldDB" id="A0A9P8T6L7"/>
<dbReference type="Gene3D" id="1.20.1250.20">
    <property type="entry name" value="MFS general substrate transporter like domains"/>
    <property type="match status" value="1"/>
</dbReference>
<evidence type="ECO:0000256" key="6">
    <source>
        <dbReference type="SAM" id="Phobius"/>
    </source>
</evidence>
<dbReference type="GO" id="GO:0022857">
    <property type="term" value="F:transmembrane transporter activity"/>
    <property type="evidence" value="ECO:0007669"/>
    <property type="project" value="InterPro"/>
</dbReference>
<dbReference type="RefSeq" id="XP_046062365.1">
    <property type="nucleotide sequence ID" value="XM_046202495.1"/>
</dbReference>
<feature type="transmembrane region" description="Helical" evidence="6">
    <location>
        <begin position="120"/>
        <end position="141"/>
    </location>
</feature>
<evidence type="ECO:0000313" key="9">
    <source>
        <dbReference type="Proteomes" id="UP000769157"/>
    </source>
</evidence>
<evidence type="ECO:0000256" key="2">
    <source>
        <dbReference type="ARBA" id="ARBA00022448"/>
    </source>
</evidence>
<dbReference type="GO" id="GO:0016020">
    <property type="term" value="C:membrane"/>
    <property type="evidence" value="ECO:0007669"/>
    <property type="project" value="UniProtKB-SubCell"/>
</dbReference>
<feature type="transmembrane region" description="Helical" evidence="6">
    <location>
        <begin position="367"/>
        <end position="386"/>
    </location>
</feature>
<feature type="domain" description="Major facilitator superfamily (MFS) profile" evidence="7">
    <location>
        <begin position="24"/>
        <end position="498"/>
    </location>
</feature>
<dbReference type="Proteomes" id="UP000769157">
    <property type="component" value="Unassembled WGS sequence"/>
</dbReference>
<protein>
    <recommendedName>
        <fullName evidence="7">Major facilitator superfamily (MFS) profile domain-containing protein</fullName>
    </recommendedName>
</protein>
<dbReference type="Pfam" id="PF07690">
    <property type="entry name" value="MFS_1"/>
    <property type="match status" value="1"/>
</dbReference>
<feature type="transmembrane region" description="Helical" evidence="6">
    <location>
        <begin position="85"/>
        <end position="108"/>
    </location>
</feature>
<dbReference type="InterPro" id="IPR011701">
    <property type="entry name" value="MFS"/>
</dbReference>
<feature type="transmembrane region" description="Helical" evidence="6">
    <location>
        <begin position="290"/>
        <end position="315"/>
    </location>
</feature>
<evidence type="ECO:0000256" key="1">
    <source>
        <dbReference type="ARBA" id="ARBA00004141"/>
    </source>
</evidence>
<feature type="transmembrane region" description="Helical" evidence="6">
    <location>
        <begin position="153"/>
        <end position="175"/>
    </location>
</feature>
<dbReference type="SUPFAM" id="SSF103473">
    <property type="entry name" value="MFS general substrate transporter"/>
    <property type="match status" value="1"/>
</dbReference>
<name>A0A9P8T6L7_9ASCO</name>
<dbReference type="InterPro" id="IPR036259">
    <property type="entry name" value="MFS_trans_sf"/>
</dbReference>
<keyword evidence="2" id="KW-0813">Transport</keyword>
<evidence type="ECO:0000256" key="3">
    <source>
        <dbReference type="ARBA" id="ARBA00022692"/>
    </source>
</evidence>
<accession>A0A9P8T6L7</accession>
<keyword evidence="3 6" id="KW-0812">Transmembrane</keyword>